<feature type="domain" description="Thioredoxin-like fold" evidence="2">
    <location>
        <begin position="85"/>
        <end position="238"/>
    </location>
</feature>
<proteinExistence type="predicted"/>
<feature type="chain" id="PRO_5015710771" evidence="1">
    <location>
        <begin position="22"/>
        <end position="248"/>
    </location>
</feature>
<dbReference type="Gene3D" id="3.40.30.10">
    <property type="entry name" value="Glutaredoxin"/>
    <property type="match status" value="1"/>
</dbReference>
<dbReference type="Pfam" id="PF13462">
    <property type="entry name" value="Thioredoxin_4"/>
    <property type="match status" value="1"/>
</dbReference>
<evidence type="ECO:0000259" key="2">
    <source>
        <dbReference type="Pfam" id="PF13462"/>
    </source>
</evidence>
<comment type="caution">
    <text evidence="4">The sequence shown here is derived from an EMBL/GenBank/DDBJ whole genome shotgun (WGS) entry which is preliminary data.</text>
</comment>
<feature type="domain" description="Copper resistance protein ScsC N-terminal" evidence="3">
    <location>
        <begin position="30"/>
        <end position="63"/>
    </location>
</feature>
<dbReference type="SUPFAM" id="SSF52833">
    <property type="entry name" value="Thioredoxin-like"/>
    <property type="match status" value="1"/>
</dbReference>
<dbReference type="OrthoDB" id="9780147at2"/>
<evidence type="ECO:0000259" key="3">
    <source>
        <dbReference type="Pfam" id="PF18312"/>
    </source>
</evidence>
<dbReference type="AlphaFoldDB" id="A0A2T6B8U8"/>
<feature type="signal peptide" evidence="1">
    <location>
        <begin position="1"/>
        <end position="21"/>
    </location>
</feature>
<evidence type="ECO:0000313" key="4">
    <source>
        <dbReference type="EMBL" id="PTX52448.1"/>
    </source>
</evidence>
<keyword evidence="1" id="KW-0732">Signal</keyword>
<sequence>MRKRIYGLATALTLIYAGVVAADTQMTAEERTRFGAEVRAYLLENPEVLEEARQVLEERRAAAAAERDAQLVADHLEELYGDPLSPMLGNPDGTLTVVKFNDFNCGHCRATEPDLARFLEENPDARLIIKEFPVLGPQSVVAASFAVAIWDLGGPEAYEAVKERLFEDGPDPDAQALRDMAAEVGVDPDALTARMGSEEVRAHLQRNVNLAAALEIQGTPGLLFEDVIIRGRIPYEMMVQVRDHLKNR</sequence>
<dbReference type="InterPro" id="IPR012336">
    <property type="entry name" value="Thioredoxin-like_fold"/>
</dbReference>
<protein>
    <submittedName>
        <fullName evidence="4">Protein-disulfide isomerase</fullName>
    </submittedName>
</protein>
<keyword evidence="4" id="KW-0413">Isomerase</keyword>
<dbReference type="InterPro" id="IPR036249">
    <property type="entry name" value="Thioredoxin-like_sf"/>
</dbReference>
<reference evidence="4 5" key="1">
    <citation type="submission" date="2018-04" db="EMBL/GenBank/DDBJ databases">
        <title>Genomic Encyclopedia of Archaeal and Bacterial Type Strains, Phase II (KMG-II): from individual species to whole genera.</title>
        <authorList>
            <person name="Goeker M."/>
        </authorList>
    </citation>
    <scope>NUCLEOTIDE SEQUENCE [LARGE SCALE GENOMIC DNA]</scope>
    <source>
        <strain evidence="4 5">DSM 21823</strain>
    </source>
</reference>
<dbReference type="EMBL" id="QBKP01000002">
    <property type="protein sequence ID" value="PTX52448.1"/>
    <property type="molecule type" value="Genomic_DNA"/>
</dbReference>
<evidence type="ECO:0000256" key="1">
    <source>
        <dbReference type="SAM" id="SignalP"/>
    </source>
</evidence>
<evidence type="ECO:0000313" key="5">
    <source>
        <dbReference type="Proteomes" id="UP000244224"/>
    </source>
</evidence>
<gene>
    <name evidence="4" type="ORF">C8N34_102228</name>
</gene>
<accession>A0A2T6B8U8</accession>
<dbReference type="CDD" id="cd03023">
    <property type="entry name" value="DsbA_Com1_like"/>
    <property type="match status" value="1"/>
</dbReference>
<dbReference type="Proteomes" id="UP000244224">
    <property type="component" value="Unassembled WGS sequence"/>
</dbReference>
<organism evidence="4 5">
    <name type="scientific">Gemmobacter caeni</name>
    <dbReference type="NCBI Taxonomy" id="589035"/>
    <lineage>
        <taxon>Bacteria</taxon>
        <taxon>Pseudomonadati</taxon>
        <taxon>Pseudomonadota</taxon>
        <taxon>Alphaproteobacteria</taxon>
        <taxon>Rhodobacterales</taxon>
        <taxon>Paracoccaceae</taxon>
        <taxon>Gemmobacter</taxon>
    </lineage>
</organism>
<keyword evidence="5" id="KW-1185">Reference proteome</keyword>
<dbReference type="RefSeq" id="WP_158640561.1">
    <property type="nucleotide sequence ID" value="NZ_QBKP01000002.1"/>
</dbReference>
<dbReference type="InterPro" id="IPR041205">
    <property type="entry name" value="ScsC_N"/>
</dbReference>
<dbReference type="Pfam" id="PF18312">
    <property type="entry name" value="ScsC_N"/>
    <property type="match status" value="1"/>
</dbReference>
<name>A0A2T6B8U8_9RHOB</name>
<dbReference type="GO" id="GO:0016853">
    <property type="term" value="F:isomerase activity"/>
    <property type="evidence" value="ECO:0007669"/>
    <property type="project" value="UniProtKB-KW"/>
</dbReference>